<dbReference type="EMBL" id="PXNP01000076">
    <property type="protein sequence ID" value="PSF07049.1"/>
    <property type="molecule type" value="Genomic_DNA"/>
</dbReference>
<gene>
    <name evidence="1" type="ORF">C7H09_09600</name>
</gene>
<dbReference type="Proteomes" id="UP000239866">
    <property type="component" value="Unassembled WGS sequence"/>
</dbReference>
<evidence type="ECO:0000313" key="1">
    <source>
        <dbReference type="EMBL" id="PSF07049.1"/>
    </source>
</evidence>
<dbReference type="AlphaFoldDB" id="A0A2T1KA84"/>
<dbReference type="InterPro" id="IPR027417">
    <property type="entry name" value="P-loop_NTPase"/>
</dbReference>
<sequence length="70" mass="7605">MSKTALMKCVMGEETTKSGSIKFAQDLEPTKMKSEGRSSLGIGCVPQGMWIFPLLIAEEDLRTDLALLGN</sequence>
<dbReference type="Gene3D" id="3.40.50.300">
    <property type="entry name" value="P-loop containing nucleotide triphosphate hydrolases"/>
    <property type="match status" value="1"/>
</dbReference>
<proteinExistence type="predicted"/>
<comment type="caution">
    <text evidence="1">The sequence shown here is derived from an EMBL/GenBank/DDBJ whole genome shotgun (WGS) entry which is preliminary data.</text>
</comment>
<reference evidence="1 2" key="1">
    <citation type="submission" date="2018-03" db="EMBL/GenBank/DDBJ databases">
        <title>Marinobacter brunus sp. nov., a marine bacterium of Gamma-proteobacteria isolated from the surface seawater of the South China Sea.</title>
        <authorList>
            <person name="Cheng H."/>
            <person name="Wu Y.-H."/>
            <person name="Xamxidin M."/>
            <person name="Xu X.-W."/>
        </authorList>
    </citation>
    <scope>NUCLEOTIDE SEQUENCE [LARGE SCALE GENOMIC DNA]</scope>
    <source>
        <strain evidence="1 2">NH169-3</strain>
    </source>
</reference>
<organism evidence="1 2">
    <name type="scientific">Marinobacter fuscus</name>
    <dbReference type="NCBI Taxonomy" id="2109942"/>
    <lineage>
        <taxon>Bacteria</taxon>
        <taxon>Pseudomonadati</taxon>
        <taxon>Pseudomonadota</taxon>
        <taxon>Gammaproteobacteria</taxon>
        <taxon>Pseudomonadales</taxon>
        <taxon>Marinobacteraceae</taxon>
        <taxon>Marinobacter</taxon>
    </lineage>
</organism>
<evidence type="ECO:0000313" key="2">
    <source>
        <dbReference type="Proteomes" id="UP000239866"/>
    </source>
</evidence>
<name>A0A2T1KA84_9GAMM</name>
<protein>
    <submittedName>
        <fullName evidence="1">Uncharacterized protein</fullName>
    </submittedName>
</protein>
<keyword evidence="2" id="KW-1185">Reference proteome</keyword>
<accession>A0A2T1KA84</accession>